<dbReference type="RefSeq" id="WP_104002765.1">
    <property type="nucleotide sequence ID" value="NZ_FNVQ01000001.1"/>
</dbReference>
<dbReference type="SMART" id="SM00448">
    <property type="entry name" value="REC"/>
    <property type="match status" value="1"/>
</dbReference>
<reference evidence="4 5" key="1">
    <citation type="submission" date="2016-10" db="EMBL/GenBank/DDBJ databases">
        <authorList>
            <person name="de Groot N.N."/>
        </authorList>
    </citation>
    <scope>NUCLEOTIDE SEQUENCE [LARGE SCALE GENOMIC DNA]</scope>
    <source>
        <strain evidence="4 5">DSM 22012</strain>
    </source>
</reference>
<dbReference type="GO" id="GO:0000160">
    <property type="term" value="P:phosphorelay signal transduction system"/>
    <property type="evidence" value="ECO:0007669"/>
    <property type="project" value="InterPro"/>
</dbReference>
<dbReference type="InterPro" id="IPR011006">
    <property type="entry name" value="CheY-like_superfamily"/>
</dbReference>
<dbReference type="PROSITE" id="PS50110">
    <property type="entry name" value="RESPONSE_REGULATORY"/>
    <property type="match status" value="1"/>
</dbReference>
<accession>A0A1H5YUA4</accession>
<dbReference type="InterPro" id="IPR037522">
    <property type="entry name" value="HD_GYP_dom"/>
</dbReference>
<dbReference type="EMBL" id="FNVQ01000001">
    <property type="protein sequence ID" value="SEG27721.1"/>
    <property type="molecule type" value="Genomic_DNA"/>
</dbReference>
<dbReference type="CDD" id="cd00077">
    <property type="entry name" value="HDc"/>
    <property type="match status" value="1"/>
</dbReference>
<dbReference type="PROSITE" id="PS51832">
    <property type="entry name" value="HD_GYP"/>
    <property type="match status" value="1"/>
</dbReference>
<dbReference type="Pfam" id="PF13487">
    <property type="entry name" value="HD_5"/>
    <property type="match status" value="1"/>
</dbReference>
<keyword evidence="1" id="KW-0597">Phosphoprotein</keyword>
<dbReference type="SUPFAM" id="SSF109604">
    <property type="entry name" value="HD-domain/PDEase-like"/>
    <property type="match status" value="1"/>
</dbReference>
<dbReference type="CDD" id="cd19920">
    <property type="entry name" value="REC_PA4781-like"/>
    <property type="match status" value="1"/>
</dbReference>
<proteinExistence type="predicted"/>
<dbReference type="Gene3D" id="1.10.3210.10">
    <property type="entry name" value="Hypothetical protein af1432"/>
    <property type="match status" value="1"/>
</dbReference>
<feature type="domain" description="Response regulatory" evidence="2">
    <location>
        <begin position="9"/>
        <end position="124"/>
    </location>
</feature>
<dbReference type="PANTHER" id="PTHR45228:SF5">
    <property type="entry name" value="CYCLIC DI-GMP PHOSPHODIESTERASE VC_1348-RELATED"/>
    <property type="match status" value="1"/>
</dbReference>
<gene>
    <name evidence="4" type="ORF">SAMN05444390_1011900</name>
</gene>
<protein>
    <submittedName>
        <fullName evidence="4">Putative two-component system response regulator</fullName>
    </submittedName>
</protein>
<dbReference type="SMART" id="SM00471">
    <property type="entry name" value="HDc"/>
    <property type="match status" value="1"/>
</dbReference>
<evidence type="ECO:0000313" key="4">
    <source>
        <dbReference type="EMBL" id="SEG27721.1"/>
    </source>
</evidence>
<evidence type="ECO:0000256" key="1">
    <source>
        <dbReference type="PROSITE-ProRule" id="PRU00169"/>
    </source>
</evidence>
<dbReference type="InterPro" id="IPR001789">
    <property type="entry name" value="Sig_transdc_resp-reg_receiver"/>
</dbReference>
<organism evidence="4 5">
    <name type="scientific">Marinobacterium lutimaris</name>
    <dbReference type="NCBI Taxonomy" id="568106"/>
    <lineage>
        <taxon>Bacteria</taxon>
        <taxon>Pseudomonadati</taxon>
        <taxon>Pseudomonadota</taxon>
        <taxon>Gammaproteobacteria</taxon>
        <taxon>Oceanospirillales</taxon>
        <taxon>Oceanospirillaceae</taxon>
        <taxon>Marinobacterium</taxon>
    </lineage>
</organism>
<dbReference type="PANTHER" id="PTHR45228">
    <property type="entry name" value="CYCLIC DI-GMP PHOSPHODIESTERASE TM_0186-RELATED"/>
    <property type="match status" value="1"/>
</dbReference>
<feature type="domain" description="HD-GYP" evidence="3">
    <location>
        <begin position="132"/>
        <end position="329"/>
    </location>
</feature>
<dbReference type="Pfam" id="PF00072">
    <property type="entry name" value="Response_reg"/>
    <property type="match status" value="1"/>
</dbReference>
<keyword evidence="5" id="KW-1185">Reference proteome</keyword>
<dbReference type="GO" id="GO:0008081">
    <property type="term" value="F:phosphoric diester hydrolase activity"/>
    <property type="evidence" value="ECO:0007669"/>
    <property type="project" value="UniProtKB-ARBA"/>
</dbReference>
<dbReference type="OrthoDB" id="9816273at2"/>
<evidence type="ECO:0000259" key="3">
    <source>
        <dbReference type="PROSITE" id="PS51832"/>
    </source>
</evidence>
<name>A0A1H5YUA4_9GAMM</name>
<dbReference type="Proteomes" id="UP000236745">
    <property type="component" value="Unassembled WGS sequence"/>
</dbReference>
<evidence type="ECO:0000259" key="2">
    <source>
        <dbReference type="PROSITE" id="PS50110"/>
    </source>
</evidence>
<sequence>MKIGNPLPRILIVDDEPANLRVLRQLLNDDYRLLFARDGESAIDLTIKEQPDLVLLDVMMPGMTGYEVCSALKNNPETNHIPVIFVTALKDSVDEARGFELGAVDFINKPVVPAVLQARVRTHLTLVKTETVTQSHRTLIERLGRAAEYKDNETGMHVMRMSHYAHLLALAAGYNEETSDALLQAAPMHDIGKIGIPDHILLKPGKLTEEEFEEMKRHPVIGAEILGDSNALLIRIARTVALTHHEKWDGSGYPKGLSGTDIPIEGRIVALADVLDALTSERPYKKAWTLDDALAHIREQSGKHFDPELVALLDGLEPKIREIAARWAD</sequence>
<dbReference type="InterPro" id="IPR052020">
    <property type="entry name" value="Cyclic_di-GMP/3'3'-cGAMP_PDE"/>
</dbReference>
<dbReference type="InterPro" id="IPR003607">
    <property type="entry name" value="HD/PDEase_dom"/>
</dbReference>
<dbReference type="SUPFAM" id="SSF52172">
    <property type="entry name" value="CheY-like"/>
    <property type="match status" value="1"/>
</dbReference>
<feature type="modified residue" description="4-aspartylphosphate" evidence="1">
    <location>
        <position position="57"/>
    </location>
</feature>
<dbReference type="AlphaFoldDB" id="A0A1H5YUA4"/>
<evidence type="ECO:0000313" key="5">
    <source>
        <dbReference type="Proteomes" id="UP000236745"/>
    </source>
</evidence>
<dbReference type="Gene3D" id="3.40.50.2300">
    <property type="match status" value="1"/>
</dbReference>